<feature type="non-terminal residue" evidence="1">
    <location>
        <position position="76"/>
    </location>
</feature>
<dbReference type="AlphaFoldDB" id="A0A8I0GX49"/>
<dbReference type="InterPro" id="IPR003737">
    <property type="entry name" value="GlcNAc_PI_deacetylase-related"/>
</dbReference>
<proteinExistence type="predicted"/>
<reference evidence="1" key="1">
    <citation type="submission" date="2020-01" db="EMBL/GenBank/DDBJ databases">
        <authorList>
            <person name="Richard D."/>
        </authorList>
    </citation>
    <scope>NUCLEOTIDE SEQUENCE</scope>
    <source>
        <strain evidence="1">JP541</strain>
    </source>
</reference>
<protein>
    <submittedName>
        <fullName evidence="1">PIG-L family deacetylase</fullName>
    </submittedName>
</protein>
<evidence type="ECO:0000313" key="2">
    <source>
        <dbReference type="Proteomes" id="UP000653002"/>
    </source>
</evidence>
<feature type="non-terminal residue" evidence="1">
    <location>
        <position position="1"/>
    </location>
</feature>
<sequence>LIRAAEAEKAGSLAGIKVINGDIGDLLANGYDMEQRNKAIKIIRDADPDLIITHAPTDYMCDHVAVSKLVFDACFA</sequence>
<accession>A0A8I0GX49</accession>
<dbReference type="SUPFAM" id="SSF102588">
    <property type="entry name" value="LmbE-like"/>
    <property type="match status" value="1"/>
</dbReference>
<dbReference type="Proteomes" id="UP000653002">
    <property type="component" value="Unassembled WGS sequence"/>
</dbReference>
<evidence type="ECO:0000313" key="1">
    <source>
        <dbReference type="EMBL" id="MBD4335929.1"/>
    </source>
</evidence>
<organism evidence="1 2">
    <name type="scientific">Xanthomonas citri pv. citri</name>
    <dbReference type="NCBI Taxonomy" id="611301"/>
    <lineage>
        <taxon>Bacteria</taxon>
        <taxon>Pseudomonadati</taxon>
        <taxon>Pseudomonadota</taxon>
        <taxon>Gammaproteobacteria</taxon>
        <taxon>Lysobacterales</taxon>
        <taxon>Lysobacteraceae</taxon>
        <taxon>Xanthomonas</taxon>
    </lineage>
</organism>
<gene>
    <name evidence="1" type="ORF">GUH15_07640</name>
</gene>
<dbReference type="Gene3D" id="3.40.50.10320">
    <property type="entry name" value="LmbE-like"/>
    <property type="match status" value="1"/>
</dbReference>
<dbReference type="Pfam" id="PF02585">
    <property type="entry name" value="PIG-L"/>
    <property type="match status" value="1"/>
</dbReference>
<dbReference type="EMBL" id="JAABFR010000503">
    <property type="protein sequence ID" value="MBD4335929.1"/>
    <property type="molecule type" value="Genomic_DNA"/>
</dbReference>
<comment type="caution">
    <text evidence="1">The sequence shown here is derived from an EMBL/GenBank/DDBJ whole genome shotgun (WGS) entry which is preliminary data.</text>
</comment>
<dbReference type="InterPro" id="IPR024078">
    <property type="entry name" value="LmbE-like_dom_sf"/>
</dbReference>
<name>A0A8I0GX49_XANCI</name>